<dbReference type="AlphaFoldDB" id="A0A7Z0IJ47"/>
<evidence type="ECO:0000313" key="2">
    <source>
        <dbReference type="Proteomes" id="UP000539111"/>
    </source>
</evidence>
<keyword evidence="2" id="KW-1185">Reference proteome</keyword>
<evidence type="ECO:0000313" key="1">
    <source>
        <dbReference type="EMBL" id="NYI69153.1"/>
    </source>
</evidence>
<name>A0A7Z0IJ47_9MICO</name>
<dbReference type="RefSeq" id="WP_179429418.1">
    <property type="nucleotide sequence ID" value="NZ_JACBZP010000001.1"/>
</dbReference>
<organism evidence="1 2">
    <name type="scientific">Spelaeicoccus albus</name>
    <dbReference type="NCBI Taxonomy" id="1280376"/>
    <lineage>
        <taxon>Bacteria</taxon>
        <taxon>Bacillati</taxon>
        <taxon>Actinomycetota</taxon>
        <taxon>Actinomycetes</taxon>
        <taxon>Micrococcales</taxon>
        <taxon>Brevibacteriaceae</taxon>
        <taxon>Spelaeicoccus</taxon>
    </lineage>
</organism>
<proteinExistence type="predicted"/>
<sequence>MNEIESADEKTRRAARRGLLLAGGSLALAAVAGCARESVSKPSGTKGSKQEIHVDFEDGVIGKVFSGHIGAKTSPAYAQTGGYGCRLEPMRKNNNRAALVIDDKRFARNLPWASFTLSFRLVTLPRSSDKYMNLFEIGNTASKSPKSQFTVYFKYGKLVCDFNFSESVEIAAMPDVGIWHTISAVVGYRAPRYQASIRFDNHAPKKLVSKANKRAESVRALWIHYPTVPVDYTMDVDDIRMATSDSQPSFLPAP</sequence>
<reference evidence="1 2" key="1">
    <citation type="submission" date="2020-07" db="EMBL/GenBank/DDBJ databases">
        <title>Sequencing the genomes of 1000 actinobacteria strains.</title>
        <authorList>
            <person name="Klenk H.-P."/>
        </authorList>
    </citation>
    <scope>NUCLEOTIDE SEQUENCE [LARGE SCALE GENOMIC DNA]</scope>
    <source>
        <strain evidence="1 2">DSM 26341</strain>
    </source>
</reference>
<accession>A0A7Z0IJ47</accession>
<comment type="caution">
    <text evidence="1">The sequence shown here is derived from an EMBL/GenBank/DDBJ whole genome shotgun (WGS) entry which is preliminary data.</text>
</comment>
<protein>
    <submittedName>
        <fullName evidence="1">Uncharacterized protein</fullName>
    </submittedName>
</protein>
<dbReference type="Proteomes" id="UP000539111">
    <property type="component" value="Unassembled WGS sequence"/>
</dbReference>
<gene>
    <name evidence="1" type="ORF">BJY26_003459</name>
</gene>
<dbReference type="EMBL" id="JACBZP010000001">
    <property type="protein sequence ID" value="NYI69153.1"/>
    <property type="molecule type" value="Genomic_DNA"/>
</dbReference>